<feature type="compositionally biased region" description="Basic residues" evidence="1">
    <location>
        <begin position="857"/>
        <end position="871"/>
    </location>
</feature>
<dbReference type="PANTHER" id="PTHR21494:SF0">
    <property type="entry name" value="ACTIVATING SIGNAL COINTEGRATOR 1 COMPLEX SUBUNIT 2"/>
    <property type="match status" value="1"/>
</dbReference>
<dbReference type="Pfam" id="PF02845">
    <property type="entry name" value="CUE"/>
    <property type="match status" value="1"/>
</dbReference>
<organism evidence="3 4">
    <name type="scientific">Cuscuta australis</name>
    <dbReference type="NCBI Taxonomy" id="267555"/>
    <lineage>
        <taxon>Eukaryota</taxon>
        <taxon>Viridiplantae</taxon>
        <taxon>Streptophyta</taxon>
        <taxon>Embryophyta</taxon>
        <taxon>Tracheophyta</taxon>
        <taxon>Spermatophyta</taxon>
        <taxon>Magnoliopsida</taxon>
        <taxon>eudicotyledons</taxon>
        <taxon>Gunneridae</taxon>
        <taxon>Pentapetalae</taxon>
        <taxon>asterids</taxon>
        <taxon>lamiids</taxon>
        <taxon>Solanales</taxon>
        <taxon>Convolvulaceae</taxon>
        <taxon>Cuscuteae</taxon>
        <taxon>Cuscuta</taxon>
        <taxon>Cuscuta subgen. Grammica</taxon>
        <taxon>Cuscuta sect. Cleistogrammica</taxon>
    </lineage>
</organism>
<dbReference type="InterPro" id="IPR052586">
    <property type="entry name" value="ASCC2"/>
</dbReference>
<feature type="domain" description="CUE" evidence="2">
    <location>
        <begin position="528"/>
        <end position="571"/>
    </location>
</feature>
<reference evidence="3 4" key="1">
    <citation type="submission" date="2018-06" db="EMBL/GenBank/DDBJ databases">
        <title>The Genome of Cuscuta australis (Dodder) Provides Insight into the Evolution of Plant Parasitism.</title>
        <authorList>
            <person name="Liu H."/>
        </authorList>
    </citation>
    <scope>NUCLEOTIDE SEQUENCE [LARGE SCALE GENOMIC DNA]</scope>
    <source>
        <strain evidence="4">cv. Yunnan</strain>
        <tissue evidence="3">Vines</tissue>
    </source>
</reference>
<feature type="region of interest" description="Disordered" evidence="1">
    <location>
        <begin position="1"/>
        <end position="75"/>
    </location>
</feature>
<feature type="region of interest" description="Disordered" evidence="1">
    <location>
        <begin position="794"/>
        <end position="878"/>
    </location>
</feature>
<keyword evidence="4" id="KW-1185">Reference proteome</keyword>
<feature type="compositionally biased region" description="Low complexity" evidence="1">
    <location>
        <begin position="1"/>
        <end position="12"/>
    </location>
</feature>
<feature type="compositionally biased region" description="Polar residues" evidence="1">
    <location>
        <begin position="25"/>
        <end position="46"/>
    </location>
</feature>
<dbReference type="InterPro" id="IPR003892">
    <property type="entry name" value="CUE"/>
</dbReference>
<proteinExistence type="predicted"/>
<dbReference type="Gene3D" id="1.10.8.10">
    <property type="entry name" value="DNA helicase RuvA subunit, C-terminal domain"/>
    <property type="match status" value="1"/>
</dbReference>
<dbReference type="PANTHER" id="PTHR21494">
    <property type="entry name" value="ACTIVATING SIGNAL COINTEGRATOR 1 COMPLEX SUBUNIT 2 ASC-1 COMPLEX SUBUNIT P100"/>
    <property type="match status" value="1"/>
</dbReference>
<evidence type="ECO:0000313" key="4">
    <source>
        <dbReference type="Proteomes" id="UP000249390"/>
    </source>
</evidence>
<feature type="compositionally biased region" description="Polar residues" evidence="1">
    <location>
        <begin position="811"/>
        <end position="821"/>
    </location>
</feature>
<protein>
    <recommendedName>
        <fullName evidence="2">CUE domain-containing protein</fullName>
    </recommendedName>
</protein>
<evidence type="ECO:0000259" key="2">
    <source>
        <dbReference type="PROSITE" id="PS51140"/>
    </source>
</evidence>
<feature type="region of interest" description="Disordered" evidence="1">
    <location>
        <begin position="582"/>
        <end position="635"/>
    </location>
</feature>
<feature type="compositionally biased region" description="Low complexity" evidence="1">
    <location>
        <begin position="622"/>
        <end position="635"/>
    </location>
</feature>
<feature type="compositionally biased region" description="Polar residues" evidence="1">
    <location>
        <begin position="588"/>
        <end position="600"/>
    </location>
</feature>
<dbReference type="SUPFAM" id="SSF46934">
    <property type="entry name" value="UBA-like"/>
    <property type="match status" value="1"/>
</dbReference>
<gene>
    <name evidence="3" type="ORF">DM860_012177</name>
</gene>
<name>A0A328E6L7_9ASTE</name>
<sequence>MQSMSSNRYSRYQGGGSSSRSKQKVITNKDVSTNQPLPGSNNQRSTKPLGAASTSACGSGSRESTGKPSIPEGGDWVSSVSHGSNFVDYLPQDEAVATGLGADKGGLDPVESQQVVDLLNRELSRLLKLNPTDFWREVASNTSLHSFLESFLKFRSRWYDFPYRGPKGIVAGVIVGEFELSRRVFMVLYCISNPDLGSKAADCFSGEEYSALLQQKKLLNLSKLLEISAIYGHDNEDLTRILIMNAINAQPWIHEDLTAVISHFLSIVQTMYQRCRSSLEVLFSSVGCQDLGPTQLLTDYLEVMDFINDAIVSMDAFVSAYNQSAVSFSSPVEISHGNEEMLTTLARLHDSLLPSLQQGFRIIFASKDNGSSDVSNSMHCNVYLSLKMLSTRIVSFGWKLLYLCYLSDEAFNGSYPIHVGIKMFPSNVEDPIIRTDILLQIIRDINAVYLQSLERHSKGTFLQRIEENHKIMSKIQLLRNAGWFSIDDDQYQFVAGILSNSLPDNINAPDIPSMGKNGTPQVDEDTAIIESKISQIRDLFPEYGKGFLAACLEVYNHDPEEVIQRILEGTLHKDLQSLDISLEETPKPKSSLSISLTSTNDKGKGKLLESSEQVPPRKSIQTGNSSNSSSTSSVVGRYVRKTGTDLPDPLILNSRSQADVARTVALASQFEEYEDEYDDSFDDLGVSISGSALEETETLDNKLNLDRGGKSTGVDNNALNYKWNLSKKPQFYVKDGKNYSYKVEGSIAVSNSDEASLVNQAQKEVIHGLGRGGNLPMGAVRRMMTAEFVPEQVRGEGQGKQSGRGFGRGYISSSGASQKPIVTNVEENGDNRMKEGALRGGQGGDSRGRGGQGSGRGKNHYRRDRAMKKHMGGVTGHW</sequence>
<comment type="caution">
    <text evidence="3">The sequence shown here is derived from an EMBL/GenBank/DDBJ whole genome shotgun (WGS) entry which is preliminary data.</text>
</comment>
<dbReference type="EMBL" id="NQVE01000018">
    <property type="protein sequence ID" value="RAL53562.1"/>
    <property type="molecule type" value="Genomic_DNA"/>
</dbReference>
<dbReference type="InterPro" id="IPR009060">
    <property type="entry name" value="UBA-like_sf"/>
</dbReference>
<feature type="compositionally biased region" description="Gly residues" evidence="1">
    <location>
        <begin position="838"/>
        <end position="856"/>
    </location>
</feature>
<dbReference type="InterPro" id="IPR041800">
    <property type="entry name" value="ASCC2_CUE"/>
</dbReference>
<dbReference type="Proteomes" id="UP000249390">
    <property type="component" value="Unassembled WGS sequence"/>
</dbReference>
<dbReference type="PROSITE" id="PS51140">
    <property type="entry name" value="CUE"/>
    <property type="match status" value="1"/>
</dbReference>
<feature type="compositionally biased region" description="Gly residues" evidence="1">
    <location>
        <begin position="796"/>
        <end position="808"/>
    </location>
</feature>
<evidence type="ECO:0000313" key="3">
    <source>
        <dbReference type="EMBL" id="RAL53562.1"/>
    </source>
</evidence>
<dbReference type="SMART" id="SM00546">
    <property type="entry name" value="CUE"/>
    <property type="match status" value="1"/>
</dbReference>
<evidence type="ECO:0000256" key="1">
    <source>
        <dbReference type="SAM" id="MobiDB-lite"/>
    </source>
</evidence>
<accession>A0A328E6L7</accession>
<dbReference type="CDD" id="cd14364">
    <property type="entry name" value="CUE_ASCC2"/>
    <property type="match status" value="1"/>
</dbReference>
<feature type="compositionally biased region" description="Low complexity" evidence="1">
    <location>
        <begin position="50"/>
        <end position="61"/>
    </location>
</feature>
<dbReference type="AlphaFoldDB" id="A0A328E6L7"/>
<dbReference type="GO" id="GO:0043130">
    <property type="term" value="F:ubiquitin binding"/>
    <property type="evidence" value="ECO:0007669"/>
    <property type="project" value="InterPro"/>
</dbReference>